<keyword evidence="2" id="KW-1185">Reference proteome</keyword>
<dbReference type="EMBL" id="CP049332">
    <property type="protein sequence ID" value="QIH43441.1"/>
    <property type="molecule type" value="Genomic_DNA"/>
</dbReference>
<dbReference type="AlphaFoldDB" id="A0A6G7CMS9"/>
<evidence type="ECO:0000313" key="1">
    <source>
        <dbReference type="EMBL" id="QIH43441.1"/>
    </source>
</evidence>
<sequence length="100" mass="11222">MTSLTGYLGRGRNVARFENNFQTAQRSLYYAPNIGFDFQYWSIPNVDFSADSFNTWIINEAVKRSIIILSSSVSVQGFTLKMNYTLAGTAETQNVIGAYT</sequence>
<accession>A0A6G7CMS9</accession>
<gene>
    <name evidence="1" type="ORF">G5S32_15705</name>
</gene>
<protein>
    <submittedName>
        <fullName evidence="1">Uncharacterized protein</fullName>
    </submittedName>
</protein>
<name>A0A6G7CMS9_9VIBR</name>
<evidence type="ECO:0000313" key="2">
    <source>
        <dbReference type="Proteomes" id="UP000503003"/>
    </source>
</evidence>
<organism evidence="1 2">
    <name type="scientific">Vibrio ziniensis</name>
    <dbReference type="NCBI Taxonomy" id="2711221"/>
    <lineage>
        <taxon>Bacteria</taxon>
        <taxon>Pseudomonadati</taxon>
        <taxon>Pseudomonadota</taxon>
        <taxon>Gammaproteobacteria</taxon>
        <taxon>Vibrionales</taxon>
        <taxon>Vibrionaceae</taxon>
        <taxon>Vibrio</taxon>
    </lineage>
</organism>
<dbReference type="RefSeq" id="WP_165312975.1">
    <property type="nucleotide sequence ID" value="NZ_CP049332.1"/>
</dbReference>
<reference evidence="1 2" key="1">
    <citation type="submission" date="2020-02" db="EMBL/GenBank/DDBJ databases">
        <title>A complete genome of a marine bacterium Vibrio sp. ZWAL4003 isolated from the mangrove sediment with the ability to degrade polysaccharides.</title>
        <authorList>
            <person name="Wu J."/>
            <person name="Qu W."/>
            <person name="Zeng R."/>
        </authorList>
    </citation>
    <scope>NUCLEOTIDE SEQUENCE [LARGE SCALE GENOMIC DNA]</scope>
    <source>
        <strain evidence="1 2">ZWAL4003</strain>
    </source>
</reference>
<proteinExistence type="predicted"/>
<dbReference type="Proteomes" id="UP000503003">
    <property type="component" value="Chromosome 2"/>
</dbReference>
<dbReference type="KEGG" id="vzi:G5S32_15705"/>